<dbReference type="GO" id="GO:0032259">
    <property type="term" value="P:methylation"/>
    <property type="evidence" value="ECO:0007669"/>
    <property type="project" value="UniProtKB-KW"/>
</dbReference>
<keyword evidence="1" id="KW-0808">Transferase</keyword>
<sequence length="371" mass="42613">MSTDPHLYETPSPSTETIAISESYDSGFEEIDDDVDMHSIADSGFNSIDAVTVASSIYDYQYENGRRFHSYRSGTYAQPDDNEEQDRLNLYHHVWLLMLRGNLFCAPINPSTCKTVLDLGTGTGIWAMDFAGHFENASVLGVDLSPIQPLYTPPNVTFLVDDVEEYPWSWIGWDWGFEGGEFDYIHCRNLAGSIRDWEAFITEIWNHTAPGGWVEFGESDCWLYSEDDSYSRAPNLKRYMECLIEATNISGASLDIWRQIEPALRKLGFVDIQKQKLKVPWSPWPKDPHYKEIGKYSKITNESGLASYGVARFKRFLNMPDDEFQELVSNARAELVDKSAHLLTDSWKIWARKPEVPDYGRFERMSIDSRR</sequence>
<proteinExistence type="predicted"/>
<dbReference type="GO" id="GO:0008168">
    <property type="term" value="F:methyltransferase activity"/>
    <property type="evidence" value="ECO:0007669"/>
    <property type="project" value="UniProtKB-KW"/>
</dbReference>
<evidence type="ECO:0000313" key="2">
    <source>
        <dbReference type="Proteomes" id="UP000275078"/>
    </source>
</evidence>
<dbReference type="STRING" id="1160509.A0A3N4HXS1"/>
<dbReference type="EMBL" id="ML119728">
    <property type="protein sequence ID" value="RPA77298.1"/>
    <property type="molecule type" value="Genomic_DNA"/>
</dbReference>
<dbReference type="AlphaFoldDB" id="A0A3N4HXS1"/>
<reference evidence="1 2" key="1">
    <citation type="journal article" date="2018" name="Nat. Ecol. Evol.">
        <title>Pezizomycetes genomes reveal the molecular basis of ectomycorrhizal truffle lifestyle.</title>
        <authorList>
            <person name="Murat C."/>
            <person name="Payen T."/>
            <person name="Noel B."/>
            <person name="Kuo A."/>
            <person name="Morin E."/>
            <person name="Chen J."/>
            <person name="Kohler A."/>
            <person name="Krizsan K."/>
            <person name="Balestrini R."/>
            <person name="Da Silva C."/>
            <person name="Montanini B."/>
            <person name="Hainaut M."/>
            <person name="Levati E."/>
            <person name="Barry K.W."/>
            <person name="Belfiori B."/>
            <person name="Cichocki N."/>
            <person name="Clum A."/>
            <person name="Dockter R.B."/>
            <person name="Fauchery L."/>
            <person name="Guy J."/>
            <person name="Iotti M."/>
            <person name="Le Tacon F."/>
            <person name="Lindquist E.A."/>
            <person name="Lipzen A."/>
            <person name="Malagnac F."/>
            <person name="Mello A."/>
            <person name="Molinier V."/>
            <person name="Miyauchi S."/>
            <person name="Poulain J."/>
            <person name="Riccioni C."/>
            <person name="Rubini A."/>
            <person name="Sitrit Y."/>
            <person name="Splivallo R."/>
            <person name="Traeger S."/>
            <person name="Wang M."/>
            <person name="Zifcakova L."/>
            <person name="Wipf D."/>
            <person name="Zambonelli A."/>
            <person name="Paolocci F."/>
            <person name="Nowrousian M."/>
            <person name="Ottonello S."/>
            <person name="Baldrian P."/>
            <person name="Spatafora J.W."/>
            <person name="Henrissat B."/>
            <person name="Nagy L.G."/>
            <person name="Aury J.M."/>
            <person name="Wincker P."/>
            <person name="Grigoriev I.V."/>
            <person name="Bonfante P."/>
            <person name="Martin F.M."/>
        </authorList>
    </citation>
    <scope>NUCLEOTIDE SEQUENCE [LARGE SCALE GENOMIC DNA]</scope>
    <source>
        <strain evidence="1 2">RN42</strain>
    </source>
</reference>
<dbReference type="OrthoDB" id="2013972at2759"/>
<dbReference type="PANTHER" id="PTHR43591:SF24">
    <property type="entry name" value="2-METHOXY-6-POLYPRENYL-1,4-BENZOQUINOL METHYLASE, MITOCHONDRIAL"/>
    <property type="match status" value="1"/>
</dbReference>
<evidence type="ECO:0000313" key="1">
    <source>
        <dbReference type="EMBL" id="RPA77298.1"/>
    </source>
</evidence>
<keyword evidence="1" id="KW-0489">Methyltransferase</keyword>
<protein>
    <submittedName>
        <fullName evidence="1">Putative TAM domain methyltransferase</fullName>
    </submittedName>
</protein>
<name>A0A3N4HXS1_ASCIM</name>
<dbReference type="Pfam" id="PF13489">
    <property type="entry name" value="Methyltransf_23"/>
    <property type="match status" value="1"/>
</dbReference>
<dbReference type="Proteomes" id="UP000275078">
    <property type="component" value="Unassembled WGS sequence"/>
</dbReference>
<keyword evidence="2" id="KW-1185">Reference proteome</keyword>
<dbReference type="PANTHER" id="PTHR43591">
    <property type="entry name" value="METHYLTRANSFERASE"/>
    <property type="match status" value="1"/>
</dbReference>
<dbReference type="InterPro" id="IPR029063">
    <property type="entry name" value="SAM-dependent_MTases_sf"/>
</dbReference>
<organism evidence="1 2">
    <name type="scientific">Ascobolus immersus RN42</name>
    <dbReference type="NCBI Taxonomy" id="1160509"/>
    <lineage>
        <taxon>Eukaryota</taxon>
        <taxon>Fungi</taxon>
        <taxon>Dikarya</taxon>
        <taxon>Ascomycota</taxon>
        <taxon>Pezizomycotina</taxon>
        <taxon>Pezizomycetes</taxon>
        <taxon>Pezizales</taxon>
        <taxon>Ascobolaceae</taxon>
        <taxon>Ascobolus</taxon>
    </lineage>
</organism>
<dbReference type="SUPFAM" id="SSF53335">
    <property type="entry name" value="S-adenosyl-L-methionine-dependent methyltransferases"/>
    <property type="match status" value="1"/>
</dbReference>
<gene>
    <name evidence="1" type="ORF">BJ508DRAFT_330290</name>
</gene>
<accession>A0A3N4HXS1</accession>
<dbReference type="CDD" id="cd02440">
    <property type="entry name" value="AdoMet_MTases"/>
    <property type="match status" value="1"/>
</dbReference>
<dbReference type="Gene3D" id="3.40.50.150">
    <property type="entry name" value="Vaccinia Virus protein VP39"/>
    <property type="match status" value="1"/>
</dbReference>